<dbReference type="InterPro" id="IPR051053">
    <property type="entry name" value="ECH/Chromodomain_protein"/>
</dbReference>
<dbReference type="CDD" id="cd06558">
    <property type="entry name" value="crotonase-like"/>
    <property type="match status" value="1"/>
</dbReference>
<dbReference type="Gene3D" id="3.90.226.10">
    <property type="entry name" value="2-enoyl-CoA Hydratase, Chain A, domain 1"/>
    <property type="match status" value="1"/>
</dbReference>
<dbReference type="GO" id="GO:0005777">
    <property type="term" value="C:peroxisome"/>
    <property type="evidence" value="ECO:0007669"/>
    <property type="project" value="UniProtKB-SubCell"/>
</dbReference>
<evidence type="ECO:0000256" key="2">
    <source>
        <dbReference type="ARBA" id="ARBA00005991"/>
    </source>
</evidence>
<organism evidence="8 9">
    <name type="scientific">Anopheles culicifacies</name>
    <dbReference type="NCBI Taxonomy" id="139723"/>
    <lineage>
        <taxon>Eukaryota</taxon>
        <taxon>Metazoa</taxon>
        <taxon>Ecdysozoa</taxon>
        <taxon>Arthropoda</taxon>
        <taxon>Hexapoda</taxon>
        <taxon>Insecta</taxon>
        <taxon>Pterygota</taxon>
        <taxon>Neoptera</taxon>
        <taxon>Endopterygota</taxon>
        <taxon>Diptera</taxon>
        <taxon>Nematocera</taxon>
        <taxon>Culicoidea</taxon>
        <taxon>Culicidae</taxon>
        <taxon>Anophelinae</taxon>
        <taxon>Anopheles</taxon>
        <taxon>culicifacies species complex</taxon>
    </lineage>
</organism>
<dbReference type="InterPro" id="IPR014748">
    <property type="entry name" value="Enoyl-CoA_hydra_C"/>
</dbReference>
<feature type="compositionally biased region" description="Basic and acidic residues" evidence="6">
    <location>
        <begin position="900"/>
        <end position="923"/>
    </location>
</feature>
<dbReference type="EMBL" id="AXCM01003043">
    <property type="status" value="NOT_ANNOTATED_CDS"/>
    <property type="molecule type" value="Genomic_DNA"/>
</dbReference>
<keyword evidence="4" id="KW-0866">Nonsense-mediated mRNA decay</keyword>
<evidence type="ECO:0000313" key="8">
    <source>
        <dbReference type="EnsemblMetazoa" id="ACUA004840-PA"/>
    </source>
</evidence>
<dbReference type="Pfam" id="PF03467">
    <property type="entry name" value="Smg4_UPF3"/>
    <property type="match status" value="1"/>
</dbReference>
<evidence type="ECO:0000256" key="3">
    <source>
        <dbReference type="ARBA" id="ARBA00023140"/>
    </source>
</evidence>
<dbReference type="STRING" id="139723.A0A182LY83"/>
<keyword evidence="5" id="KW-0413">Isomerase</keyword>
<dbReference type="AlphaFoldDB" id="A0A182LY83"/>
<dbReference type="InterPro" id="IPR035979">
    <property type="entry name" value="RBD_domain_sf"/>
</dbReference>
<dbReference type="Proteomes" id="UP000075883">
    <property type="component" value="Unassembled WGS sequence"/>
</dbReference>
<feature type="region of interest" description="Disordered" evidence="6">
    <location>
        <begin position="784"/>
        <end position="931"/>
    </location>
</feature>
<feature type="compositionally biased region" description="Basic and acidic residues" evidence="6">
    <location>
        <begin position="703"/>
        <end position="728"/>
    </location>
</feature>
<dbReference type="VEuPathDB" id="VectorBase:ACUA004840"/>
<evidence type="ECO:0000256" key="1">
    <source>
        <dbReference type="ARBA" id="ARBA00004275"/>
    </source>
</evidence>
<dbReference type="PANTHER" id="PTHR43684">
    <property type="match status" value="1"/>
</dbReference>
<protein>
    <recommendedName>
        <fullName evidence="7">UPF3 domain-containing protein</fullName>
    </recommendedName>
</protein>
<comment type="subcellular location">
    <subcellularLocation>
        <location evidence="1">Peroxisome</location>
    </subcellularLocation>
</comment>
<dbReference type="InterPro" id="IPR029045">
    <property type="entry name" value="ClpP/crotonase-like_dom_sf"/>
</dbReference>
<dbReference type="Pfam" id="PF00378">
    <property type="entry name" value="ECH_1"/>
    <property type="match status" value="1"/>
</dbReference>
<dbReference type="PANTHER" id="PTHR43684:SF1">
    <property type="entry name" value="ENOYL-COA DELTA ISOMERASE 2"/>
    <property type="match status" value="1"/>
</dbReference>
<feature type="domain" description="UPF3" evidence="7">
    <location>
        <begin position="354"/>
        <end position="514"/>
    </location>
</feature>
<feature type="compositionally biased region" description="Basic and acidic residues" evidence="6">
    <location>
        <begin position="319"/>
        <end position="334"/>
    </location>
</feature>
<dbReference type="InterPro" id="IPR001753">
    <property type="entry name" value="Enoyl-CoA_hydra/iso"/>
</dbReference>
<dbReference type="InterPro" id="IPR005120">
    <property type="entry name" value="UPF3_dom"/>
</dbReference>
<dbReference type="SUPFAM" id="SSF54928">
    <property type="entry name" value="RNA-binding domain, RBD"/>
    <property type="match status" value="1"/>
</dbReference>
<reference evidence="8" key="2">
    <citation type="submission" date="2020-05" db="UniProtKB">
        <authorList>
            <consortium name="EnsemblMetazoa"/>
        </authorList>
    </citation>
    <scope>IDENTIFICATION</scope>
    <source>
        <strain evidence="8">A-37</strain>
    </source>
</reference>
<feature type="compositionally biased region" description="Basic and acidic residues" evidence="6">
    <location>
        <begin position="586"/>
        <end position="676"/>
    </location>
</feature>
<feature type="region of interest" description="Disordered" evidence="6">
    <location>
        <begin position="562"/>
        <end position="750"/>
    </location>
</feature>
<feature type="compositionally biased region" description="Basic and acidic residues" evidence="6">
    <location>
        <begin position="822"/>
        <end position="843"/>
    </location>
</feature>
<keyword evidence="3" id="KW-0576">Peroxisome</keyword>
<evidence type="ECO:0000256" key="5">
    <source>
        <dbReference type="ARBA" id="ARBA00023235"/>
    </source>
</evidence>
<reference evidence="9" key="1">
    <citation type="submission" date="2013-09" db="EMBL/GenBank/DDBJ databases">
        <title>The Genome Sequence of Anopheles culicifacies species A.</title>
        <authorList>
            <consortium name="The Broad Institute Genomics Platform"/>
            <person name="Neafsey D.E."/>
            <person name="Besansky N."/>
            <person name="Howell P."/>
            <person name="Walton C."/>
            <person name="Young S.K."/>
            <person name="Zeng Q."/>
            <person name="Gargeya S."/>
            <person name="Fitzgerald M."/>
            <person name="Haas B."/>
            <person name="Abouelleil A."/>
            <person name="Allen A.W."/>
            <person name="Alvarado L."/>
            <person name="Arachchi H.M."/>
            <person name="Berlin A.M."/>
            <person name="Chapman S.B."/>
            <person name="Gainer-Dewar J."/>
            <person name="Goldberg J."/>
            <person name="Griggs A."/>
            <person name="Gujja S."/>
            <person name="Hansen M."/>
            <person name="Howarth C."/>
            <person name="Imamovic A."/>
            <person name="Ireland A."/>
            <person name="Larimer J."/>
            <person name="McCowan C."/>
            <person name="Murphy C."/>
            <person name="Pearson M."/>
            <person name="Poon T.W."/>
            <person name="Priest M."/>
            <person name="Roberts A."/>
            <person name="Saif S."/>
            <person name="Shea T."/>
            <person name="Sisk P."/>
            <person name="Sykes S."/>
            <person name="Wortman J."/>
            <person name="Nusbaum C."/>
            <person name="Birren B."/>
        </authorList>
    </citation>
    <scope>NUCLEOTIDE SEQUENCE [LARGE SCALE GENOMIC DNA]</scope>
    <source>
        <strain evidence="9">A-37</strain>
    </source>
</reference>
<dbReference type="Gene3D" id="1.10.12.10">
    <property type="entry name" value="Lyase 2-enoyl-coa Hydratase, Chain A, domain 2"/>
    <property type="match status" value="1"/>
</dbReference>
<sequence>MASATQPAHLKLERFGTVLRVTINNPRKKNALNRQTYQDIGDTLNAANKDDGINVVVLTGTGDYYSSGNDMVSAVAEEGSVEEKLARGNAILRDMVRAFISFDKLLIAIINGPAIGIAATTALLCDVVYMSDTAYIYTPFTKLGLCAEGCSSYTFPLLMGRSKASEMLLLNHRMSAQEALQFNVTAMVLKRDEIESKLWPQILEYGKLPIGSIKAGKMLINRFQRENLYEANDRETEALMDRYQTEESMNAVMDFKSLDANTCAAKTESNKPISRLVRFAHIVTALAVIGRECSAAAGPMDKSKSTATRATVSGGGGRVKPDKQSRKDKKEKGGKSGGSNKRNKKNKKDGPPPRTRVVIRRLPPTMTEAMFCEQISTDGKLPSNDEFYFVGPDWTLGHNASCRAYINFTDPEEVFRFTDSYDGYTFVDAKGMEHQAVVEYAPFQKLSKTRSRRKDPKCNTIETDTHFLAFQEALAAEEQEALHGRGTQEFSFKIEQEEKTTTTPLLEFIAQKKQEKRDEKRRKQEEKRRMREEERHMRKTQIARAMPDVIREEVISEIMDRMVLTRPNTTQNAPKQAGNFPTKGGPDGKFKDDKDKKSKNKKDKERNRDKKGEDAKGPQEGGKPDNDKNAANRKQQERDKAGKKPKDKPARDEPRFREQNQQPKGERNEKLKKEKAPTVPAGGNGDQPSTSKANAGAPSTDGSSKKEVKKYSERRKETRARAETRFAEQDASNEPAAAKDARPPATDKSVEVKKSILTANVPPFIPKEKTTILLAGHASTVTNNPVEQKLTEKMAKVSLTDNGKMSLSPDGADGVAPAPKPKLSDKQKELREARKIRNKDRPSIEIYQPRKRIVSGKSEDDRGRSDSDRPSDNVSASASAGAAPESGDGTKERRHKLTKKASDRPQRERKNGRKNSMEADSCKETTASGAL</sequence>
<dbReference type="CDD" id="cd12455">
    <property type="entry name" value="RRM_like_Smg4_UPF3"/>
    <property type="match status" value="1"/>
</dbReference>
<comment type="similarity">
    <text evidence="2">Belongs to the RENT3 family.</text>
</comment>
<accession>A0A182LY83</accession>
<proteinExistence type="inferred from homology"/>
<dbReference type="InterPro" id="IPR012677">
    <property type="entry name" value="Nucleotide-bd_a/b_plait_sf"/>
</dbReference>
<dbReference type="FunFam" id="3.30.70.330:FF:000717">
    <property type="entry name" value="regulator of nonsense transcripts 3B"/>
    <property type="match status" value="1"/>
</dbReference>
<name>A0A182LY83_9DIPT</name>
<feature type="region of interest" description="Disordered" evidence="6">
    <location>
        <begin position="297"/>
        <end position="358"/>
    </location>
</feature>
<dbReference type="GO" id="GO:0003676">
    <property type="term" value="F:nucleic acid binding"/>
    <property type="evidence" value="ECO:0007669"/>
    <property type="project" value="InterPro"/>
</dbReference>
<dbReference type="EnsemblMetazoa" id="ACUA004840-RA">
    <property type="protein sequence ID" value="ACUA004840-PA"/>
    <property type="gene ID" value="ACUA004840"/>
</dbReference>
<dbReference type="GO" id="GO:0000184">
    <property type="term" value="P:nuclear-transcribed mRNA catabolic process, nonsense-mediated decay"/>
    <property type="evidence" value="ECO:0007669"/>
    <property type="project" value="UniProtKB-KW"/>
</dbReference>
<feature type="compositionally biased region" description="Basic and acidic residues" evidence="6">
    <location>
        <begin position="510"/>
        <end position="536"/>
    </location>
</feature>
<keyword evidence="9" id="KW-1185">Reference proteome</keyword>
<evidence type="ECO:0000256" key="6">
    <source>
        <dbReference type="SAM" id="MobiDB-lite"/>
    </source>
</evidence>
<evidence type="ECO:0000259" key="7">
    <source>
        <dbReference type="Pfam" id="PF03467"/>
    </source>
</evidence>
<feature type="compositionally biased region" description="Basic and acidic residues" evidence="6">
    <location>
        <begin position="857"/>
        <end position="871"/>
    </location>
</feature>
<evidence type="ECO:0000313" key="9">
    <source>
        <dbReference type="Proteomes" id="UP000075883"/>
    </source>
</evidence>
<dbReference type="GO" id="GO:0004165">
    <property type="term" value="F:delta(3)-delta(2)-enoyl-CoA isomerase activity"/>
    <property type="evidence" value="ECO:0007669"/>
    <property type="project" value="UniProtKB-ARBA"/>
</dbReference>
<dbReference type="Gene3D" id="3.30.70.330">
    <property type="match status" value="1"/>
</dbReference>
<evidence type="ECO:0000256" key="4">
    <source>
        <dbReference type="ARBA" id="ARBA00023161"/>
    </source>
</evidence>
<feature type="region of interest" description="Disordered" evidence="6">
    <location>
        <begin position="510"/>
        <end position="539"/>
    </location>
</feature>
<dbReference type="SUPFAM" id="SSF52096">
    <property type="entry name" value="ClpP/crotonase"/>
    <property type="match status" value="1"/>
</dbReference>